<organism evidence="1 2">
    <name type="scientific">Bacillus phage PBC4</name>
    <dbReference type="NCBI Taxonomy" id="1675028"/>
    <lineage>
        <taxon>Viruses</taxon>
        <taxon>Duplodnaviria</taxon>
        <taxon>Heunggongvirae</taxon>
        <taxon>Uroviricota</taxon>
        <taxon>Caudoviricetes</taxon>
        <taxon>Sejongvirinae</taxon>
        <taxon>Yihwangvirus</taxon>
        <taxon>Yihwangvirus PBC4</taxon>
    </lineage>
</organism>
<proteinExistence type="predicted"/>
<name>A0A1D6X888_9CAUD</name>
<dbReference type="Proteomes" id="UP000224963">
    <property type="component" value="Segment"/>
</dbReference>
<dbReference type="EMBL" id="KT070866">
    <property type="protein sequence ID" value="AKQ08237.1"/>
    <property type="molecule type" value="Genomic_DNA"/>
</dbReference>
<keyword evidence="2" id="KW-1185">Reference proteome</keyword>
<sequence length="66" mass="7662">MNKMKYKWYTLEEVNVKKGDFIFNSFSKSKGIVTNAKGGKIHYVNENGHNCSWGKNEDITVLKEVY</sequence>
<protein>
    <submittedName>
        <fullName evidence="1">Uncharacterized protein</fullName>
    </submittedName>
</protein>
<evidence type="ECO:0000313" key="1">
    <source>
        <dbReference type="EMBL" id="AKQ08237.1"/>
    </source>
</evidence>
<gene>
    <name evidence="1" type="ORF">PBC4_045</name>
</gene>
<accession>A0A1D6X888</accession>
<reference evidence="1 2" key="1">
    <citation type="journal article" date="2016" name="FEMS Microbiol. Lett.">
        <title>Characterization of LysPBC4, a novel Bacillus cereus-specific endolysin of bacteriophage PBC4.</title>
        <authorList>
            <person name="Na H."/>
            <person name="Kong M."/>
            <person name="Ryu S."/>
        </authorList>
    </citation>
    <scope>NUCLEOTIDE SEQUENCE [LARGE SCALE GENOMIC DNA]</scope>
</reference>
<evidence type="ECO:0000313" key="2">
    <source>
        <dbReference type="Proteomes" id="UP000224963"/>
    </source>
</evidence>